<protein>
    <submittedName>
        <fullName evidence="3">Uncharacterized protein</fullName>
    </submittedName>
</protein>
<evidence type="ECO:0000256" key="2">
    <source>
        <dbReference type="SAM" id="Phobius"/>
    </source>
</evidence>
<feature type="transmembrane region" description="Helical" evidence="2">
    <location>
        <begin position="111"/>
        <end position="136"/>
    </location>
</feature>
<feature type="transmembrane region" description="Helical" evidence="2">
    <location>
        <begin position="29"/>
        <end position="62"/>
    </location>
</feature>
<dbReference type="AlphaFoldDB" id="A0A154W7F2"/>
<name>A0A154W7F2_9PROT</name>
<evidence type="ECO:0000256" key="1">
    <source>
        <dbReference type="SAM" id="MobiDB-lite"/>
    </source>
</evidence>
<feature type="region of interest" description="Disordered" evidence="1">
    <location>
        <begin position="1"/>
        <end position="20"/>
    </location>
</feature>
<proteinExistence type="predicted"/>
<gene>
    <name evidence="3" type="ORF">AUP43_07345</name>
</gene>
<dbReference type="STRING" id="580166.AUP43_07345"/>
<dbReference type="EMBL" id="LPXN01000098">
    <property type="protein sequence ID" value="KZD09426.1"/>
    <property type="molecule type" value="Genomic_DNA"/>
</dbReference>
<dbReference type="Proteomes" id="UP000076400">
    <property type="component" value="Unassembled WGS sequence"/>
</dbReference>
<sequence>MSNKGQSATKGAASRKGGQQERRRSGWKLLLILVVLGLGLAVLPTMLVVAVGMLPTLVAYIVDGRREKYAAFSVGCMNFCGVLPFMLQLWLRDHTFAHAWKIVGDPIVWMIMYGAAACGWLIYYAAPHVVAVYLRFQLERRIQKLRGYQKELVDEWGDSITRGVTPVVDTGGDGTVAPTPEEEKAAGG</sequence>
<evidence type="ECO:0000313" key="4">
    <source>
        <dbReference type="Proteomes" id="UP000076400"/>
    </source>
</evidence>
<feature type="transmembrane region" description="Helical" evidence="2">
    <location>
        <begin position="69"/>
        <end position="91"/>
    </location>
</feature>
<dbReference type="RefSeq" id="WP_067554882.1">
    <property type="nucleotide sequence ID" value="NZ_LPXN01000098.1"/>
</dbReference>
<feature type="region of interest" description="Disordered" evidence="1">
    <location>
        <begin position="169"/>
        <end position="188"/>
    </location>
</feature>
<comment type="caution">
    <text evidence="3">The sequence shown here is derived from an EMBL/GenBank/DDBJ whole genome shotgun (WGS) entry which is preliminary data.</text>
</comment>
<keyword evidence="2" id="KW-1133">Transmembrane helix</keyword>
<evidence type="ECO:0000313" key="3">
    <source>
        <dbReference type="EMBL" id="KZD09426.1"/>
    </source>
</evidence>
<organism evidence="3 4">
    <name type="scientific">Oceanibaculum pacificum</name>
    <dbReference type="NCBI Taxonomy" id="580166"/>
    <lineage>
        <taxon>Bacteria</taxon>
        <taxon>Pseudomonadati</taxon>
        <taxon>Pseudomonadota</taxon>
        <taxon>Alphaproteobacteria</taxon>
        <taxon>Rhodospirillales</taxon>
        <taxon>Oceanibaculaceae</taxon>
        <taxon>Oceanibaculum</taxon>
    </lineage>
</organism>
<dbReference type="OrthoDB" id="7357449at2"/>
<accession>A0A154W7F2</accession>
<feature type="compositionally biased region" description="Low complexity" evidence="1">
    <location>
        <begin position="169"/>
        <end position="179"/>
    </location>
</feature>
<keyword evidence="4" id="KW-1185">Reference proteome</keyword>
<keyword evidence="2" id="KW-0472">Membrane</keyword>
<reference evidence="3 4" key="1">
    <citation type="submission" date="2015-12" db="EMBL/GenBank/DDBJ databases">
        <title>Genome sequence of Oceanibaculum pacificum MCCC 1A02656.</title>
        <authorList>
            <person name="Lu L."/>
            <person name="Lai Q."/>
            <person name="Shao Z."/>
            <person name="Qian P."/>
        </authorList>
    </citation>
    <scope>NUCLEOTIDE SEQUENCE [LARGE SCALE GENOMIC DNA]</scope>
    <source>
        <strain evidence="3 4">MCCC 1A02656</strain>
    </source>
</reference>
<keyword evidence="2" id="KW-0812">Transmembrane</keyword>